<dbReference type="PROSITE" id="PS01036">
    <property type="entry name" value="HSP70_3"/>
    <property type="match status" value="1"/>
</dbReference>
<reference evidence="4 5" key="1">
    <citation type="submission" date="2016-09" db="EMBL/GenBank/DDBJ databases">
        <title>The draft genome of Dichanthelium oligosanthes: A C3 panicoid grass species.</title>
        <authorList>
            <person name="Studer A.J."/>
            <person name="Schnable J.C."/>
            <person name="Brutnell T.P."/>
        </authorList>
    </citation>
    <scope>NUCLEOTIDE SEQUENCE [LARGE SCALE GENOMIC DNA]</scope>
    <source>
        <strain evidence="5">cv. Kellogg 1175</strain>
        <tissue evidence="4">Leaf</tissue>
    </source>
</reference>
<gene>
    <name evidence="4" type="ORF">BAE44_0014460</name>
</gene>
<evidence type="ECO:0000256" key="2">
    <source>
        <dbReference type="ARBA" id="ARBA00022741"/>
    </source>
</evidence>
<dbReference type="InterPro" id="IPR018181">
    <property type="entry name" value="Heat_shock_70_CS"/>
</dbReference>
<evidence type="ECO:0000256" key="1">
    <source>
        <dbReference type="ARBA" id="ARBA00007381"/>
    </source>
</evidence>
<keyword evidence="3" id="KW-0067">ATP-binding</keyword>
<keyword evidence="4" id="KW-0346">Stress response</keyword>
<dbReference type="InterPro" id="IPR013126">
    <property type="entry name" value="Hsp_70_fam"/>
</dbReference>
<dbReference type="Proteomes" id="UP000095767">
    <property type="component" value="Unassembled WGS sequence"/>
</dbReference>
<dbReference type="PANTHER" id="PTHR19375">
    <property type="entry name" value="HEAT SHOCK PROTEIN 70KDA"/>
    <property type="match status" value="1"/>
</dbReference>
<evidence type="ECO:0000313" key="4">
    <source>
        <dbReference type="EMBL" id="OEL24523.1"/>
    </source>
</evidence>
<dbReference type="FunFam" id="3.90.640.10:FF:000003">
    <property type="entry name" value="Molecular chaperone DnaK"/>
    <property type="match status" value="1"/>
</dbReference>
<dbReference type="InterPro" id="IPR043129">
    <property type="entry name" value="ATPase_NBD"/>
</dbReference>
<name>A0A1E5VHB4_9POAL</name>
<dbReference type="FunFam" id="3.30.420.40:FF:000028">
    <property type="entry name" value="heat shock 70 kDa protein-like"/>
    <property type="match status" value="1"/>
</dbReference>
<dbReference type="PRINTS" id="PR00301">
    <property type="entry name" value="HEATSHOCK70"/>
</dbReference>
<dbReference type="OrthoDB" id="685595at2759"/>
<dbReference type="SUPFAM" id="SSF53067">
    <property type="entry name" value="Actin-like ATPase domain"/>
    <property type="match status" value="2"/>
</dbReference>
<dbReference type="Pfam" id="PF00012">
    <property type="entry name" value="HSP70"/>
    <property type="match status" value="1"/>
</dbReference>
<keyword evidence="5" id="KW-1185">Reference proteome</keyword>
<dbReference type="Gene3D" id="3.30.30.30">
    <property type="match status" value="1"/>
</dbReference>
<dbReference type="GO" id="GO:0005524">
    <property type="term" value="F:ATP binding"/>
    <property type="evidence" value="ECO:0007669"/>
    <property type="project" value="UniProtKB-KW"/>
</dbReference>
<evidence type="ECO:0000313" key="5">
    <source>
        <dbReference type="Proteomes" id="UP000095767"/>
    </source>
</evidence>
<keyword evidence="2" id="KW-0547">Nucleotide-binding</keyword>
<dbReference type="Gene3D" id="3.30.420.40">
    <property type="match status" value="3"/>
</dbReference>
<protein>
    <submittedName>
        <fullName evidence="4">Heat shock 70 kDa protein, mitochondrial</fullName>
    </submittedName>
</protein>
<dbReference type="Gene3D" id="3.90.640.10">
    <property type="entry name" value="Actin, Chain A, domain 4"/>
    <property type="match status" value="1"/>
</dbReference>
<sequence>MRGCATFSTAQPKVATVGIDFGCKNSRVAITDSLVVGELAKRRRLRMPSDVVFNIKSLVGMQFDDSYVQEMRKRVQFSIIEGPRGEAWLKVVISIPSFFSDQQREGIKSAGERAGLEVLEIIDEPKAAALSTTTIKDGNVVVFGMGSRSYSISILHVSETNIKIKAQVGDCSVGGDLFDDILVDYIVTHVMELYSVDIRGDKHAMTTLAEAVEEAKVELSSQLEATVSIPYLTSSAQGPIDLHFSISRSQFEKLVRNLVEIVEDKCQRILKESNLSQKDIDEVVLMGGMTRVPKIRSIIEKIFGKHHSRRVNPEEAAVIGSAIQAALIVEDQREISEETIPLSIGIQSD</sequence>
<dbReference type="EMBL" id="LWDX02039537">
    <property type="protein sequence ID" value="OEL24523.1"/>
    <property type="molecule type" value="Genomic_DNA"/>
</dbReference>
<accession>A0A1E5VHB4</accession>
<dbReference type="GO" id="GO:0140662">
    <property type="term" value="F:ATP-dependent protein folding chaperone"/>
    <property type="evidence" value="ECO:0007669"/>
    <property type="project" value="InterPro"/>
</dbReference>
<evidence type="ECO:0000256" key="3">
    <source>
        <dbReference type="ARBA" id="ARBA00022840"/>
    </source>
</evidence>
<comment type="similarity">
    <text evidence="1">Belongs to the heat shock protein 70 family.</text>
</comment>
<dbReference type="STRING" id="888268.A0A1E5VHB4"/>
<comment type="caution">
    <text evidence="4">The sequence shown here is derived from an EMBL/GenBank/DDBJ whole genome shotgun (WGS) entry which is preliminary data.</text>
</comment>
<organism evidence="4 5">
    <name type="scientific">Dichanthelium oligosanthes</name>
    <dbReference type="NCBI Taxonomy" id="888268"/>
    <lineage>
        <taxon>Eukaryota</taxon>
        <taxon>Viridiplantae</taxon>
        <taxon>Streptophyta</taxon>
        <taxon>Embryophyta</taxon>
        <taxon>Tracheophyta</taxon>
        <taxon>Spermatophyta</taxon>
        <taxon>Magnoliopsida</taxon>
        <taxon>Liliopsida</taxon>
        <taxon>Poales</taxon>
        <taxon>Poaceae</taxon>
        <taxon>PACMAD clade</taxon>
        <taxon>Panicoideae</taxon>
        <taxon>Panicodae</taxon>
        <taxon>Paniceae</taxon>
        <taxon>Dichantheliinae</taxon>
        <taxon>Dichanthelium</taxon>
    </lineage>
</organism>
<dbReference type="AlphaFoldDB" id="A0A1E5VHB4"/>
<proteinExistence type="inferred from homology"/>